<dbReference type="GO" id="GO:0005230">
    <property type="term" value="F:extracellular ligand-gated monoatomic ion channel activity"/>
    <property type="evidence" value="ECO:0007669"/>
    <property type="project" value="InterPro"/>
</dbReference>
<feature type="domain" description="Neurotransmitter-gated ion-channel ligand-binding" evidence="5">
    <location>
        <begin position="131"/>
        <end position="303"/>
    </location>
</feature>
<dbReference type="OrthoDB" id="8175758at2759"/>
<organism evidence="7 8">
    <name type="scientific">Allacma fusca</name>
    <dbReference type="NCBI Taxonomy" id="39272"/>
    <lineage>
        <taxon>Eukaryota</taxon>
        <taxon>Metazoa</taxon>
        <taxon>Ecdysozoa</taxon>
        <taxon>Arthropoda</taxon>
        <taxon>Hexapoda</taxon>
        <taxon>Collembola</taxon>
        <taxon>Symphypleona</taxon>
        <taxon>Sminthuridae</taxon>
        <taxon>Allacma</taxon>
    </lineage>
</organism>
<feature type="transmembrane region" description="Helical" evidence="4">
    <location>
        <begin position="399"/>
        <end position="419"/>
    </location>
</feature>
<evidence type="ECO:0000256" key="4">
    <source>
        <dbReference type="SAM" id="Phobius"/>
    </source>
</evidence>
<dbReference type="GO" id="GO:0004888">
    <property type="term" value="F:transmembrane signaling receptor activity"/>
    <property type="evidence" value="ECO:0007669"/>
    <property type="project" value="InterPro"/>
</dbReference>
<sequence length="599" mass="68912">MRGLINSVTKVHEICPSLHTDMLQTAVGSTNRLPRSPIVCLIVPYRLHHTRKMEHNFKKKLFLLLTGFVILFSIIQNCSSQTTNRYRIYQRYNTEIPTTPQDIEYEDEPEEDPEKRSAPQGNLSEESIIPHGYDALQSPNQNDEAIRVEVSLIIFNIRDINEQNQDFNLEINFRMYWEDKRLNNTVPPEGSNFVVLNPKLLPKIWTPDITIDNVKSLSQPVLVSNPSSLRIYRGSIVRYSARLTVKMACNMDFQYYPADTQRCKICLRSFDFNVKNLELTWHTETEAVRIAKDFVVLSSYDVKVAGIDNYPEAVGRKRALSWVVTFDMLFKRNLNYHMLQTFFPSIIFVVISWLSFLVPVATVSARMTLCMSTLLTLTTMFAVVRQNTPNESYAKALDVWMLACMFFVFITLVEYAFLLKLNSIKVKMKKNDDYDEEESSHGFGNWRKFNWRSLNFDILKKKKPPEEDSPSVTPISYLSWYYIDGKEFIPYQIRRPKLRDSSRESSPMTNSNGSQTGYCSSSSSASVPSFTPASITPQSEKPPGSINVRNIDPDKYKKIAVSIERVATVAIPSLFVFFNLIFWPTLLVGSGYFVDPVLK</sequence>
<dbReference type="CDD" id="cd18987">
    <property type="entry name" value="LGIC_ECD_anion"/>
    <property type="match status" value="1"/>
</dbReference>
<dbReference type="InterPro" id="IPR006202">
    <property type="entry name" value="Neur_chan_lig-bd"/>
</dbReference>
<feature type="compositionally biased region" description="Low complexity" evidence="3">
    <location>
        <begin position="511"/>
        <end position="534"/>
    </location>
</feature>
<dbReference type="InterPro" id="IPR006029">
    <property type="entry name" value="Neurotrans-gated_channel_TM"/>
</dbReference>
<feature type="region of interest" description="Disordered" evidence="3">
    <location>
        <begin position="498"/>
        <end position="549"/>
    </location>
</feature>
<evidence type="ECO:0000313" key="8">
    <source>
        <dbReference type="Proteomes" id="UP000708208"/>
    </source>
</evidence>
<dbReference type="Proteomes" id="UP000708208">
    <property type="component" value="Unassembled WGS sequence"/>
</dbReference>
<dbReference type="InterPro" id="IPR006201">
    <property type="entry name" value="Neur_channel"/>
</dbReference>
<evidence type="ECO:0000259" key="5">
    <source>
        <dbReference type="Pfam" id="PF02931"/>
    </source>
</evidence>
<dbReference type="CDD" id="cd19049">
    <property type="entry name" value="LGIC_TM_anion"/>
    <property type="match status" value="1"/>
</dbReference>
<protein>
    <submittedName>
        <fullName evidence="7">Uncharacterized protein</fullName>
    </submittedName>
</protein>
<keyword evidence="2 4" id="KW-0472">Membrane</keyword>
<dbReference type="GO" id="GO:0016020">
    <property type="term" value="C:membrane"/>
    <property type="evidence" value="ECO:0007669"/>
    <property type="project" value="UniProtKB-SubCell"/>
</dbReference>
<evidence type="ECO:0000256" key="3">
    <source>
        <dbReference type="SAM" id="MobiDB-lite"/>
    </source>
</evidence>
<feature type="region of interest" description="Disordered" evidence="3">
    <location>
        <begin position="98"/>
        <end position="124"/>
    </location>
</feature>
<gene>
    <name evidence="7" type="ORF">AFUS01_LOCUS42254</name>
</gene>
<dbReference type="AlphaFoldDB" id="A0A8J2PT69"/>
<dbReference type="Pfam" id="PF02931">
    <property type="entry name" value="Neur_chan_LBD"/>
    <property type="match status" value="1"/>
</dbReference>
<evidence type="ECO:0000256" key="1">
    <source>
        <dbReference type="ARBA" id="ARBA00004141"/>
    </source>
</evidence>
<dbReference type="PANTHER" id="PTHR18945">
    <property type="entry name" value="NEUROTRANSMITTER GATED ION CHANNEL"/>
    <property type="match status" value="1"/>
</dbReference>
<dbReference type="PROSITE" id="PS00236">
    <property type="entry name" value="NEUROTR_ION_CHANNEL"/>
    <property type="match status" value="1"/>
</dbReference>
<feature type="domain" description="Neurotransmitter-gated ion-channel transmembrane" evidence="6">
    <location>
        <begin position="342"/>
        <end position="583"/>
    </location>
</feature>
<dbReference type="Pfam" id="PF02932">
    <property type="entry name" value="Neur_chan_memb"/>
    <property type="match status" value="1"/>
</dbReference>
<comment type="subcellular location">
    <subcellularLocation>
        <location evidence="1">Membrane</location>
        <topology evidence="1">Multi-pass membrane protein</topology>
    </subcellularLocation>
</comment>
<name>A0A8J2PT69_9HEXA</name>
<keyword evidence="8" id="KW-1185">Reference proteome</keyword>
<feature type="transmembrane region" description="Helical" evidence="4">
    <location>
        <begin position="342"/>
        <end position="361"/>
    </location>
</feature>
<comment type="caution">
    <text evidence="7">The sequence shown here is derived from an EMBL/GenBank/DDBJ whole genome shotgun (WGS) entry which is preliminary data.</text>
</comment>
<keyword evidence="4" id="KW-1133">Transmembrane helix</keyword>
<evidence type="ECO:0000259" key="6">
    <source>
        <dbReference type="Pfam" id="PF02932"/>
    </source>
</evidence>
<feature type="transmembrane region" description="Helical" evidence="4">
    <location>
        <begin position="61"/>
        <end position="77"/>
    </location>
</feature>
<proteinExistence type="predicted"/>
<feature type="transmembrane region" description="Helical" evidence="4">
    <location>
        <begin position="566"/>
        <end position="594"/>
    </location>
</feature>
<evidence type="ECO:0000313" key="7">
    <source>
        <dbReference type="EMBL" id="CAG7832574.1"/>
    </source>
</evidence>
<accession>A0A8J2PT69</accession>
<feature type="transmembrane region" description="Helical" evidence="4">
    <location>
        <begin position="368"/>
        <end position="387"/>
    </location>
</feature>
<reference evidence="7" key="1">
    <citation type="submission" date="2021-06" db="EMBL/GenBank/DDBJ databases">
        <authorList>
            <person name="Hodson N. C."/>
            <person name="Mongue J. A."/>
            <person name="Jaron S. K."/>
        </authorList>
    </citation>
    <scope>NUCLEOTIDE SEQUENCE</scope>
</reference>
<evidence type="ECO:0000256" key="2">
    <source>
        <dbReference type="ARBA" id="ARBA00023136"/>
    </source>
</evidence>
<keyword evidence="4" id="KW-0812">Transmembrane</keyword>
<feature type="compositionally biased region" description="Acidic residues" evidence="3">
    <location>
        <begin position="103"/>
        <end position="112"/>
    </location>
</feature>
<dbReference type="InterPro" id="IPR018000">
    <property type="entry name" value="Neurotransmitter_ion_chnl_CS"/>
</dbReference>
<dbReference type="EMBL" id="CAJVCH010565807">
    <property type="protein sequence ID" value="CAG7832574.1"/>
    <property type="molecule type" value="Genomic_DNA"/>
</dbReference>